<evidence type="ECO:0000256" key="2">
    <source>
        <dbReference type="ARBA" id="ARBA00006679"/>
    </source>
</evidence>
<dbReference type="InterPro" id="IPR032808">
    <property type="entry name" value="DoxX"/>
</dbReference>
<dbReference type="Pfam" id="PF07681">
    <property type="entry name" value="DoxX"/>
    <property type="match status" value="1"/>
</dbReference>
<protein>
    <submittedName>
        <fullName evidence="8">DoxX family protein</fullName>
    </submittedName>
</protein>
<evidence type="ECO:0000256" key="3">
    <source>
        <dbReference type="ARBA" id="ARBA00022475"/>
    </source>
</evidence>
<organism evidence="8 9">
    <name type="scientific">Spirosoma agri</name>
    <dbReference type="NCBI Taxonomy" id="1987381"/>
    <lineage>
        <taxon>Bacteria</taxon>
        <taxon>Pseudomonadati</taxon>
        <taxon>Bacteroidota</taxon>
        <taxon>Cytophagia</taxon>
        <taxon>Cytophagales</taxon>
        <taxon>Cytophagaceae</taxon>
        <taxon>Spirosoma</taxon>
    </lineage>
</organism>
<dbReference type="InterPro" id="IPR051907">
    <property type="entry name" value="DoxX-like_oxidoreductase"/>
</dbReference>
<evidence type="ECO:0000313" key="8">
    <source>
        <dbReference type="EMBL" id="NEU70733.1"/>
    </source>
</evidence>
<gene>
    <name evidence="8" type="ORF">GK091_27965</name>
</gene>
<reference evidence="8 9" key="1">
    <citation type="submission" date="2020-02" db="EMBL/GenBank/DDBJ databases">
        <title>Draft genome sequence of two Spirosoma agri KCTC 52727 and Spirosoma terrae KCTC 52035.</title>
        <authorList>
            <person name="Rojas J."/>
            <person name="Ambika Manirajan B."/>
            <person name="Ratering S."/>
            <person name="Suarez C."/>
            <person name="Schnell S."/>
        </authorList>
    </citation>
    <scope>NUCLEOTIDE SEQUENCE [LARGE SCALE GENOMIC DNA]</scope>
    <source>
        <strain evidence="8 9">KCTC 52727</strain>
    </source>
</reference>
<evidence type="ECO:0000256" key="6">
    <source>
        <dbReference type="ARBA" id="ARBA00023136"/>
    </source>
</evidence>
<sequence>MVRQFFQKLLVAYPDLAALVLRLGFGVMMSVNHGYVKFVHFHEWKTDFTRFMGLDGSLSLTLAIFAELVCSIMLVLGLFTRLALVPLLIAMVVIFQSHNWDFLGEGELATSFLIGYLAILAAGPGRYSLDWLLGKRLKNRGELNRVV</sequence>
<feature type="transmembrane region" description="Helical" evidence="7">
    <location>
        <begin position="112"/>
        <end position="129"/>
    </location>
</feature>
<evidence type="ECO:0000313" key="9">
    <source>
        <dbReference type="Proteomes" id="UP000477386"/>
    </source>
</evidence>
<dbReference type="Proteomes" id="UP000477386">
    <property type="component" value="Unassembled WGS sequence"/>
</dbReference>
<evidence type="ECO:0000256" key="4">
    <source>
        <dbReference type="ARBA" id="ARBA00022692"/>
    </source>
</evidence>
<keyword evidence="6 7" id="KW-0472">Membrane</keyword>
<dbReference type="RefSeq" id="WP_164044047.1">
    <property type="nucleotide sequence ID" value="NZ_JAAGNZ010000008.1"/>
</dbReference>
<comment type="subcellular location">
    <subcellularLocation>
        <location evidence="1">Cell membrane</location>
        <topology evidence="1">Multi-pass membrane protein</topology>
    </subcellularLocation>
</comment>
<evidence type="ECO:0000256" key="1">
    <source>
        <dbReference type="ARBA" id="ARBA00004651"/>
    </source>
</evidence>
<name>A0A6M0ITW3_9BACT</name>
<dbReference type="PANTHER" id="PTHR33452:SF1">
    <property type="entry name" value="INNER MEMBRANE PROTEIN YPHA-RELATED"/>
    <property type="match status" value="1"/>
</dbReference>
<evidence type="ECO:0000256" key="5">
    <source>
        <dbReference type="ARBA" id="ARBA00022989"/>
    </source>
</evidence>
<comment type="caution">
    <text evidence="8">The sequence shown here is derived from an EMBL/GenBank/DDBJ whole genome shotgun (WGS) entry which is preliminary data.</text>
</comment>
<accession>A0A6M0ITW3</accession>
<dbReference type="GO" id="GO:0005886">
    <property type="term" value="C:plasma membrane"/>
    <property type="evidence" value="ECO:0007669"/>
    <property type="project" value="UniProtKB-SubCell"/>
</dbReference>
<dbReference type="EMBL" id="JAAGNZ010000008">
    <property type="protein sequence ID" value="NEU70733.1"/>
    <property type="molecule type" value="Genomic_DNA"/>
</dbReference>
<keyword evidence="4 7" id="KW-0812">Transmembrane</keyword>
<feature type="transmembrane region" description="Helical" evidence="7">
    <location>
        <begin position="83"/>
        <end position="100"/>
    </location>
</feature>
<keyword evidence="9" id="KW-1185">Reference proteome</keyword>
<dbReference type="PANTHER" id="PTHR33452">
    <property type="entry name" value="OXIDOREDUCTASE CATD-RELATED"/>
    <property type="match status" value="1"/>
</dbReference>
<keyword evidence="3" id="KW-1003">Cell membrane</keyword>
<evidence type="ECO:0000256" key="7">
    <source>
        <dbReference type="SAM" id="Phobius"/>
    </source>
</evidence>
<proteinExistence type="inferred from homology"/>
<comment type="similarity">
    <text evidence="2">Belongs to the DoxX family.</text>
</comment>
<dbReference type="AlphaFoldDB" id="A0A6M0ITW3"/>
<feature type="transmembrane region" description="Helical" evidence="7">
    <location>
        <begin position="12"/>
        <end position="36"/>
    </location>
</feature>
<feature type="transmembrane region" description="Helical" evidence="7">
    <location>
        <begin position="56"/>
        <end position="76"/>
    </location>
</feature>
<keyword evidence="5 7" id="KW-1133">Transmembrane helix</keyword>